<dbReference type="AlphaFoldDB" id="A0A6J4SR79"/>
<evidence type="ECO:0000313" key="2">
    <source>
        <dbReference type="EMBL" id="CAA9503117.1"/>
    </source>
</evidence>
<gene>
    <name evidence="2" type="ORF">AVDCRST_MAG91-1168</name>
</gene>
<feature type="non-terminal residue" evidence="2">
    <location>
        <position position="1"/>
    </location>
</feature>
<accession>A0A6J4SR79</accession>
<evidence type="ECO:0000256" key="1">
    <source>
        <dbReference type="SAM" id="MobiDB-lite"/>
    </source>
</evidence>
<organism evidence="2">
    <name type="scientific">uncultured Sphingomonadaceae bacterium</name>
    <dbReference type="NCBI Taxonomy" id="169976"/>
    <lineage>
        <taxon>Bacteria</taxon>
        <taxon>Pseudomonadati</taxon>
        <taxon>Pseudomonadota</taxon>
        <taxon>Alphaproteobacteria</taxon>
        <taxon>Sphingomonadales</taxon>
        <taxon>Sphingomonadaceae</taxon>
        <taxon>environmental samples</taxon>
    </lineage>
</organism>
<feature type="compositionally biased region" description="Basic residues" evidence="1">
    <location>
        <begin position="55"/>
        <end position="82"/>
    </location>
</feature>
<protein>
    <submittedName>
        <fullName evidence="2">Uncharacterized protein</fullName>
    </submittedName>
</protein>
<feature type="compositionally biased region" description="Basic and acidic residues" evidence="1">
    <location>
        <begin position="42"/>
        <end position="54"/>
    </location>
</feature>
<reference evidence="2" key="1">
    <citation type="submission" date="2020-02" db="EMBL/GenBank/DDBJ databases">
        <authorList>
            <person name="Meier V. D."/>
        </authorList>
    </citation>
    <scope>NUCLEOTIDE SEQUENCE</scope>
    <source>
        <strain evidence="2">AVDCRST_MAG91</strain>
    </source>
</reference>
<feature type="region of interest" description="Disordered" evidence="1">
    <location>
        <begin position="131"/>
        <end position="171"/>
    </location>
</feature>
<feature type="region of interest" description="Disordered" evidence="1">
    <location>
        <begin position="1"/>
        <end position="100"/>
    </location>
</feature>
<feature type="non-terminal residue" evidence="2">
    <location>
        <position position="190"/>
    </location>
</feature>
<sequence>HGEHLRVPVGSLGVQLHQLAPRPARGEGPQTLRPLRRPAFRGPDEGKRDRDRGRLPARRHTGVARHRIVDRRWRQRQRRAGRRLLPVERSSGPVERGGDEGRRTVERLHLGRLDRSCRTEQPRCGGRQSAAWVGVAGDPGDDPGIRGRRGAGHARRGHDTGSLRRRPTVHGADHRDWLPAVLPDHQVLDL</sequence>
<feature type="compositionally biased region" description="Basic residues" evidence="1">
    <location>
        <begin position="146"/>
        <end position="156"/>
    </location>
</feature>
<dbReference type="EMBL" id="CADCVX010000248">
    <property type="protein sequence ID" value="CAA9503117.1"/>
    <property type="molecule type" value="Genomic_DNA"/>
</dbReference>
<name>A0A6J4SR79_9SPHN</name>
<proteinExistence type="predicted"/>